<dbReference type="Gene3D" id="2.40.160.20">
    <property type="match status" value="1"/>
</dbReference>
<dbReference type="Proteomes" id="UP000030661">
    <property type="component" value="Unassembled WGS sequence"/>
</dbReference>
<sequence>MKKFSGVLLVFAIIAGYAMNVSAQFVPSLREFTGFGGMTFNGADEGTAGAALALNISPRIGIEGEGSVIFANDTIINLNADLLFHLGTGTSPIVPYLIGGAGILTNGGTDVALNVGFGLKLFVEPAIAIRLDFRGFFISESGDIEDLERIYGGLIFFF</sequence>
<dbReference type="SUPFAM" id="SSF56925">
    <property type="entry name" value="OMPA-like"/>
    <property type="match status" value="1"/>
</dbReference>
<name>A0A081C0A4_VECG1</name>
<gene>
    <name evidence="1" type="ORF">U27_04982</name>
</gene>
<evidence type="ECO:0000313" key="1">
    <source>
        <dbReference type="EMBL" id="GAK58009.1"/>
    </source>
</evidence>
<organism evidence="1">
    <name type="scientific">Vecturithrix granuli</name>
    <dbReference type="NCBI Taxonomy" id="1499967"/>
    <lineage>
        <taxon>Bacteria</taxon>
        <taxon>Candidatus Moduliflexota</taxon>
        <taxon>Candidatus Vecturitrichia</taxon>
        <taxon>Candidatus Vecturitrichales</taxon>
        <taxon>Candidatus Vecturitrichaceae</taxon>
        <taxon>Candidatus Vecturithrix</taxon>
    </lineage>
</organism>
<accession>A0A081C0A4</accession>
<reference evidence="1" key="1">
    <citation type="journal article" date="2015" name="PeerJ">
        <title>First genomic representation of candidate bacterial phylum KSB3 points to enhanced environmental sensing as a trigger of wastewater bulking.</title>
        <authorList>
            <person name="Sekiguchi Y."/>
            <person name="Ohashi A."/>
            <person name="Parks D.H."/>
            <person name="Yamauchi T."/>
            <person name="Tyson G.W."/>
            <person name="Hugenholtz P."/>
        </authorList>
    </citation>
    <scope>NUCLEOTIDE SEQUENCE [LARGE SCALE GENOMIC DNA]</scope>
</reference>
<dbReference type="EMBL" id="DF820466">
    <property type="protein sequence ID" value="GAK58009.1"/>
    <property type="molecule type" value="Genomic_DNA"/>
</dbReference>
<proteinExistence type="predicted"/>
<evidence type="ECO:0000313" key="2">
    <source>
        <dbReference type="Proteomes" id="UP000030661"/>
    </source>
</evidence>
<keyword evidence="2" id="KW-1185">Reference proteome</keyword>
<dbReference type="STRING" id="1499967.U27_04982"/>
<dbReference type="AlphaFoldDB" id="A0A081C0A4"/>
<dbReference type="InterPro" id="IPR011250">
    <property type="entry name" value="OMP/PagP_B-barrel"/>
</dbReference>
<protein>
    <recommendedName>
        <fullName evidence="3">Outer membrane protein beta-barrel domain-containing protein</fullName>
    </recommendedName>
</protein>
<dbReference type="HOGENOM" id="CLU_1665975_0_0_0"/>
<evidence type="ECO:0008006" key="3">
    <source>
        <dbReference type="Google" id="ProtNLM"/>
    </source>
</evidence>